<dbReference type="Proteomes" id="UP000694228">
    <property type="component" value="Chromosome"/>
</dbReference>
<gene>
    <name evidence="2" type="ORF">KSK55_01500</name>
</gene>
<feature type="domain" description="Histidine kinase/HSP90-like ATPase" evidence="1">
    <location>
        <begin position="150"/>
        <end position="260"/>
    </location>
</feature>
<protein>
    <recommendedName>
        <fullName evidence="1">Histidine kinase/HSP90-like ATPase domain-containing protein</fullName>
    </recommendedName>
</protein>
<dbReference type="Pfam" id="PF02518">
    <property type="entry name" value="HATPase_c"/>
    <property type="match status" value="1"/>
</dbReference>
<dbReference type="InterPro" id="IPR003594">
    <property type="entry name" value="HATPase_dom"/>
</dbReference>
<proteinExistence type="predicted"/>
<dbReference type="EMBL" id="CP077107">
    <property type="protein sequence ID" value="QXO95116.1"/>
    <property type="molecule type" value="Genomic_DNA"/>
</dbReference>
<reference evidence="2 3" key="1">
    <citation type="submission" date="2021-06" db="EMBL/GenBank/DDBJ databases">
        <title>Complete genome sequence of the secondary alcohol utilizing methanogen Methanospirillum hungatei strain GP1.</title>
        <authorList>
            <person name="Day L.A."/>
            <person name="Costa K.C."/>
        </authorList>
    </citation>
    <scope>NUCLEOTIDE SEQUENCE [LARGE SCALE GENOMIC DNA]</scope>
    <source>
        <strain evidence="2 3">GP1</strain>
    </source>
</reference>
<name>A0A8F5VL93_METHU</name>
<evidence type="ECO:0000313" key="3">
    <source>
        <dbReference type="Proteomes" id="UP000694228"/>
    </source>
</evidence>
<evidence type="ECO:0000259" key="1">
    <source>
        <dbReference type="Pfam" id="PF02518"/>
    </source>
</evidence>
<sequence length="305" mass="34969">MTVSLFSFSPPEKISIPTLNDHHPDFDYLFSLSKKYRDFSGHILFTFDRCLFIRHNAVAVLGGLVTHIKRNGGRVELNIPSMKRNVHTNLAQNGFLSFCGYDEPKWQGNAVSIQNFEKTDQDAIIYYLHEEWLLRSWLSISPRLLDEIVGAVWEIFTNAFEHSETQHGIFTCGQKYPILNELNLTLVDFGVGIPVNVRRYAIQKGRDIDSITSDKALQWAFTKGSSTKKGKRNAGVGLDLLKEFIRLNKGTLEFYSNDGYVFIGNDKEIYESGLPEFEGTVINLMLRCDEKYYHFSDETIDDIWA</sequence>
<accession>A0A8F5VL93</accession>
<dbReference type="OrthoDB" id="379729at2157"/>
<evidence type="ECO:0000313" key="2">
    <source>
        <dbReference type="EMBL" id="QXO95116.1"/>
    </source>
</evidence>
<organism evidence="2 3">
    <name type="scientific">Methanospirillum hungatei</name>
    <dbReference type="NCBI Taxonomy" id="2203"/>
    <lineage>
        <taxon>Archaea</taxon>
        <taxon>Methanobacteriati</taxon>
        <taxon>Methanobacteriota</taxon>
        <taxon>Stenosarchaea group</taxon>
        <taxon>Methanomicrobia</taxon>
        <taxon>Methanomicrobiales</taxon>
        <taxon>Methanospirillaceae</taxon>
        <taxon>Methanospirillum</taxon>
    </lineage>
</organism>
<dbReference type="AlphaFoldDB" id="A0A8F5VL93"/>